<dbReference type="InterPro" id="IPR025403">
    <property type="entry name" value="TgpA-like_C"/>
</dbReference>
<evidence type="ECO:0000259" key="2">
    <source>
        <dbReference type="Pfam" id="PF13559"/>
    </source>
</evidence>
<dbReference type="RefSeq" id="WP_343909190.1">
    <property type="nucleotide sequence ID" value="NZ_BAAAJE010000022.1"/>
</dbReference>
<accession>A0ABN1UMT6</accession>
<name>A0ABN1UMT6_9ACTN</name>
<feature type="transmembrane region" description="Helical" evidence="1">
    <location>
        <begin position="57"/>
        <end position="78"/>
    </location>
</feature>
<proteinExistence type="predicted"/>
<organism evidence="3 4">
    <name type="scientific">Nocardioides aquiterrae</name>
    <dbReference type="NCBI Taxonomy" id="203799"/>
    <lineage>
        <taxon>Bacteria</taxon>
        <taxon>Bacillati</taxon>
        <taxon>Actinomycetota</taxon>
        <taxon>Actinomycetes</taxon>
        <taxon>Propionibacteriales</taxon>
        <taxon>Nocardioidaceae</taxon>
        <taxon>Nocardioides</taxon>
    </lineage>
</organism>
<comment type="caution">
    <text evidence="3">The sequence shown here is derived from an EMBL/GenBank/DDBJ whole genome shotgun (WGS) entry which is preliminary data.</text>
</comment>
<feature type="domain" description="Protein-glutamine gamma-glutamyltransferase-like C-terminal" evidence="2">
    <location>
        <begin position="127"/>
        <end position="193"/>
    </location>
</feature>
<gene>
    <name evidence="3" type="ORF">GCM10009606_37930</name>
</gene>
<keyword evidence="1" id="KW-0812">Transmembrane</keyword>
<dbReference type="Proteomes" id="UP001499979">
    <property type="component" value="Unassembled WGS sequence"/>
</dbReference>
<evidence type="ECO:0000313" key="3">
    <source>
        <dbReference type="EMBL" id="GAA1156225.1"/>
    </source>
</evidence>
<sequence>MTVAPPLDPSPDEARHLLERELIHPEYHRHNVLDQLLDWIDRFVTGAVDAASSAPPLSAFLAMMAFLLLAVALAWLLSRARRTARAERARAVVSADELLTAAELRRRAERALAEGRHAEAVVEGFRALAVRQVERGWLEDLPGATAHEVAAAVGTAHPGERGRVDRTALLFDAVRYGDRPATRDQAVEVLALDDALSGRQWSPS</sequence>
<protein>
    <submittedName>
        <fullName evidence="3">DUF4129 domain-containing protein</fullName>
    </submittedName>
</protein>
<keyword evidence="1" id="KW-0472">Membrane</keyword>
<keyword evidence="4" id="KW-1185">Reference proteome</keyword>
<keyword evidence="1" id="KW-1133">Transmembrane helix</keyword>
<dbReference type="Pfam" id="PF13559">
    <property type="entry name" value="DUF4129"/>
    <property type="match status" value="1"/>
</dbReference>
<evidence type="ECO:0000313" key="4">
    <source>
        <dbReference type="Proteomes" id="UP001499979"/>
    </source>
</evidence>
<evidence type="ECO:0000256" key="1">
    <source>
        <dbReference type="SAM" id="Phobius"/>
    </source>
</evidence>
<reference evidence="3 4" key="1">
    <citation type="journal article" date="2019" name="Int. J. Syst. Evol. Microbiol.">
        <title>The Global Catalogue of Microorganisms (GCM) 10K type strain sequencing project: providing services to taxonomists for standard genome sequencing and annotation.</title>
        <authorList>
            <consortium name="The Broad Institute Genomics Platform"/>
            <consortium name="The Broad Institute Genome Sequencing Center for Infectious Disease"/>
            <person name="Wu L."/>
            <person name="Ma J."/>
        </authorList>
    </citation>
    <scope>NUCLEOTIDE SEQUENCE [LARGE SCALE GENOMIC DNA]</scope>
    <source>
        <strain evidence="3 4">JCM 11813</strain>
    </source>
</reference>
<dbReference type="EMBL" id="BAAAJE010000022">
    <property type="protein sequence ID" value="GAA1156225.1"/>
    <property type="molecule type" value="Genomic_DNA"/>
</dbReference>